<dbReference type="VEuPathDB" id="FungiDB:VP01_1729g6"/>
<keyword evidence="2" id="KW-1185">Reference proteome</keyword>
<reference evidence="1 2" key="1">
    <citation type="submission" date="2015-08" db="EMBL/GenBank/DDBJ databases">
        <title>Next Generation Sequencing and Analysis of the Genome of Puccinia sorghi L Schw, the Causal Agent of Maize Common Rust.</title>
        <authorList>
            <person name="Rochi L."/>
            <person name="Burguener G."/>
            <person name="Darino M."/>
            <person name="Turjanski A."/>
            <person name="Kreff E."/>
            <person name="Dieguez M.J."/>
            <person name="Sacco F."/>
        </authorList>
    </citation>
    <scope>NUCLEOTIDE SEQUENCE [LARGE SCALE GENOMIC DNA]</scope>
    <source>
        <strain evidence="1 2">RO10H11247</strain>
    </source>
</reference>
<dbReference type="OrthoDB" id="3264316at2759"/>
<gene>
    <name evidence="1" type="ORF">VP01_1729g6</name>
</gene>
<protein>
    <submittedName>
        <fullName evidence="1">Uncharacterized protein</fullName>
    </submittedName>
</protein>
<evidence type="ECO:0000313" key="2">
    <source>
        <dbReference type="Proteomes" id="UP000037035"/>
    </source>
</evidence>
<dbReference type="AlphaFoldDB" id="A0A0L6VFE8"/>
<dbReference type="EMBL" id="LAVV01006536">
    <property type="protein sequence ID" value="KNZ59454.1"/>
    <property type="molecule type" value="Genomic_DNA"/>
</dbReference>
<organism evidence="1 2">
    <name type="scientific">Puccinia sorghi</name>
    <dbReference type="NCBI Taxonomy" id="27349"/>
    <lineage>
        <taxon>Eukaryota</taxon>
        <taxon>Fungi</taxon>
        <taxon>Dikarya</taxon>
        <taxon>Basidiomycota</taxon>
        <taxon>Pucciniomycotina</taxon>
        <taxon>Pucciniomycetes</taxon>
        <taxon>Pucciniales</taxon>
        <taxon>Pucciniaceae</taxon>
        <taxon>Puccinia</taxon>
    </lineage>
</organism>
<evidence type="ECO:0000313" key="1">
    <source>
        <dbReference type="EMBL" id="KNZ59454.1"/>
    </source>
</evidence>
<name>A0A0L6VFE8_9BASI</name>
<accession>A0A0L6VFE8</accession>
<dbReference type="Proteomes" id="UP000037035">
    <property type="component" value="Unassembled WGS sequence"/>
</dbReference>
<sequence>MIMEKSLEPVNNKKTVRKTLSDQARSASYCDSDHTFSSEADVCSSGHGSLKPQTIERCVKKLKKYKFSLALIFHRWDESQIEYIQFEIRKSFYFQP</sequence>
<comment type="caution">
    <text evidence="1">The sequence shown here is derived from an EMBL/GenBank/DDBJ whole genome shotgun (WGS) entry which is preliminary data.</text>
</comment>
<proteinExistence type="predicted"/>